<gene>
    <name evidence="1" type="ORF">ANCDUO_24928</name>
</gene>
<reference evidence="1 2" key="1">
    <citation type="submission" date="2013-12" db="EMBL/GenBank/DDBJ databases">
        <title>Draft genome of the parsitic nematode Ancylostoma duodenale.</title>
        <authorList>
            <person name="Mitreva M."/>
        </authorList>
    </citation>
    <scope>NUCLEOTIDE SEQUENCE [LARGE SCALE GENOMIC DNA]</scope>
    <source>
        <strain evidence="1 2">Zhejiang</strain>
    </source>
</reference>
<protein>
    <submittedName>
        <fullName evidence="1">Uncharacterized protein</fullName>
    </submittedName>
</protein>
<dbReference type="Proteomes" id="UP000054047">
    <property type="component" value="Unassembled WGS sequence"/>
</dbReference>
<evidence type="ECO:0000313" key="1">
    <source>
        <dbReference type="EMBL" id="KIH45038.1"/>
    </source>
</evidence>
<name>A0A0C2BMK5_9BILA</name>
<keyword evidence="2" id="KW-1185">Reference proteome</keyword>
<dbReference type="OrthoDB" id="27218at2759"/>
<accession>A0A0C2BMK5</accession>
<evidence type="ECO:0000313" key="2">
    <source>
        <dbReference type="Proteomes" id="UP000054047"/>
    </source>
</evidence>
<proteinExistence type="predicted"/>
<dbReference type="Gene3D" id="1.25.10.10">
    <property type="entry name" value="Leucine-rich Repeat Variant"/>
    <property type="match status" value="1"/>
</dbReference>
<sequence>MIQIEAEDNAYKEKLCAMFCATIKEIGSLLGERADLATAYQKGTDQDQKFISCLAQFLVAFLKDHSALVEVFKMAGCFGNSGDILCIPSVSDDADFKIRI</sequence>
<dbReference type="EMBL" id="KN774241">
    <property type="protein sequence ID" value="KIH45038.1"/>
    <property type="molecule type" value="Genomic_DNA"/>
</dbReference>
<dbReference type="AlphaFoldDB" id="A0A0C2BMK5"/>
<dbReference type="InterPro" id="IPR011989">
    <property type="entry name" value="ARM-like"/>
</dbReference>
<organism evidence="1 2">
    <name type="scientific">Ancylostoma duodenale</name>
    <dbReference type="NCBI Taxonomy" id="51022"/>
    <lineage>
        <taxon>Eukaryota</taxon>
        <taxon>Metazoa</taxon>
        <taxon>Ecdysozoa</taxon>
        <taxon>Nematoda</taxon>
        <taxon>Chromadorea</taxon>
        <taxon>Rhabditida</taxon>
        <taxon>Rhabditina</taxon>
        <taxon>Rhabditomorpha</taxon>
        <taxon>Strongyloidea</taxon>
        <taxon>Ancylostomatidae</taxon>
        <taxon>Ancylostomatinae</taxon>
        <taxon>Ancylostoma</taxon>
    </lineage>
</organism>